<dbReference type="AlphaFoldDB" id="A0A068NWH8"/>
<protein>
    <submittedName>
        <fullName evidence="2">Uncharacterized protein</fullName>
    </submittedName>
</protein>
<dbReference type="KEGG" id="fgi:OP10G_2586"/>
<dbReference type="RefSeq" id="WP_025225492.1">
    <property type="nucleotide sequence ID" value="NZ_CP007139.1"/>
</dbReference>
<dbReference type="eggNOG" id="ENOG5033F66">
    <property type="taxonomic scope" value="Bacteria"/>
</dbReference>
<organism evidence="2 3">
    <name type="scientific">Fimbriimonas ginsengisoli Gsoil 348</name>
    <dbReference type="NCBI Taxonomy" id="661478"/>
    <lineage>
        <taxon>Bacteria</taxon>
        <taxon>Bacillati</taxon>
        <taxon>Armatimonadota</taxon>
        <taxon>Fimbriimonadia</taxon>
        <taxon>Fimbriimonadales</taxon>
        <taxon>Fimbriimonadaceae</taxon>
        <taxon>Fimbriimonas</taxon>
    </lineage>
</organism>
<name>A0A068NWH8_FIMGI</name>
<gene>
    <name evidence="2" type="ORF">OP10G_2586</name>
</gene>
<dbReference type="Proteomes" id="UP000027982">
    <property type="component" value="Chromosome"/>
</dbReference>
<evidence type="ECO:0000313" key="3">
    <source>
        <dbReference type="Proteomes" id="UP000027982"/>
    </source>
</evidence>
<feature type="transmembrane region" description="Helical" evidence="1">
    <location>
        <begin position="131"/>
        <end position="151"/>
    </location>
</feature>
<feature type="transmembrane region" description="Helical" evidence="1">
    <location>
        <begin position="69"/>
        <end position="93"/>
    </location>
</feature>
<dbReference type="HOGENOM" id="CLU_1658231_0_0_0"/>
<keyword evidence="1" id="KW-0472">Membrane</keyword>
<evidence type="ECO:0000256" key="1">
    <source>
        <dbReference type="SAM" id="Phobius"/>
    </source>
</evidence>
<proteinExistence type="predicted"/>
<keyword evidence="1" id="KW-0812">Transmembrane</keyword>
<dbReference type="EMBL" id="CP007139">
    <property type="protein sequence ID" value="AIE85954.1"/>
    <property type="molecule type" value="Genomic_DNA"/>
</dbReference>
<keyword evidence="3" id="KW-1185">Reference proteome</keyword>
<feature type="transmembrane region" description="Helical" evidence="1">
    <location>
        <begin position="99"/>
        <end position="119"/>
    </location>
</feature>
<dbReference type="STRING" id="661478.OP10G_2586"/>
<feature type="transmembrane region" description="Helical" evidence="1">
    <location>
        <begin position="41"/>
        <end position="62"/>
    </location>
</feature>
<keyword evidence="1" id="KW-1133">Transmembrane helix</keyword>
<accession>A0A068NWH8</accession>
<reference evidence="2 3" key="1">
    <citation type="journal article" date="2014" name="PLoS ONE">
        <title>The first complete genome sequence of the class fimbriimonadia in the phylum armatimonadetes.</title>
        <authorList>
            <person name="Hu Z.Y."/>
            <person name="Wang Y.Z."/>
            <person name="Im W.T."/>
            <person name="Wang S.Y."/>
            <person name="Zhao G.P."/>
            <person name="Zheng H.J."/>
            <person name="Quan Z.X."/>
        </authorList>
    </citation>
    <scope>NUCLEOTIDE SEQUENCE [LARGE SCALE GENOMIC DNA]</scope>
    <source>
        <strain evidence="2">Gsoil 348</strain>
    </source>
</reference>
<evidence type="ECO:0000313" key="2">
    <source>
        <dbReference type="EMBL" id="AIE85954.1"/>
    </source>
</evidence>
<sequence>MESSTPWRRWILLALVAIGGSLFYGATLAHMLPKSDLLRGALWLTLSAGTGWILLGPALILFAQKPISVVADACLVAMACGEVVLAIGGVLNLALVTGIPFNIVVVAMSNVLMAGVLAARLKENGVHPATTLACWFIVLDGGGAAAFWILYRLLFGGHA</sequence>
<dbReference type="OrthoDB" id="9786869at2"/>